<evidence type="ECO:0000256" key="6">
    <source>
        <dbReference type="ARBA" id="ARBA00023052"/>
    </source>
</evidence>
<dbReference type="Gene3D" id="3.40.1190.20">
    <property type="match status" value="1"/>
</dbReference>
<accession>A0A0F9FBJ2</accession>
<dbReference type="InterPro" id="IPR029061">
    <property type="entry name" value="THDP-binding"/>
</dbReference>
<keyword evidence="5" id="KW-0418">Kinase</keyword>
<dbReference type="Gene3D" id="3.40.50.970">
    <property type="match status" value="1"/>
</dbReference>
<evidence type="ECO:0000259" key="7">
    <source>
        <dbReference type="SMART" id="SM00861"/>
    </source>
</evidence>
<sequence>MLQAPAKLNNTLFDVDSLEQEPNRNGYGKGLVAAGEQNKHVVVLTADLAESTRSHWFAEKFPERFFEIGVAEQNMATIASGLGISGKIPFISSYATFSPGRNWEQIRTTIAYNDANVKIAGHHAGVSTGPDGATHQAIEDIATMRAMPNMKVIVPCDVIEAEKATRAAADMWGPVYIRFARAATPVFTTKDTPFVPGKAEIVWSSRGPDVAIIACGPLVYRALIAAKELEEKNIKTIVVNNHTIKPLDELTITAVVKKAKAVVTVEEHSVLGGLGGVRDPEHLKKIGFRKGEAECFALGAKIELDELYTTFGGGAVNTAISFARQGLRTTVVAKVGDDDIGKRVVANLRSEHITPLMVKDKKNKTAYSTILLLPGGERTILVYRGAADMLREQDIPFSKLKSKWAYVTPGRMPLSLMMHIVSSLKRASTRIAINPSGFYLSMGIKKLKALFKYVDVVLMNQEEASVLTGISYTKKRELFRKLDTLVRGIAVMTQGSQGALVSDGRYMYRAGTYKEQKLVDRTGAGDAFGSGFITGLIKKDDITYALKLASANAASVVEHVGAHTGAITEKEFNGRRFKYLDLDIEPLL</sequence>
<dbReference type="InterPro" id="IPR051157">
    <property type="entry name" value="PDH/Transketolase"/>
</dbReference>
<dbReference type="AlphaFoldDB" id="A0A0F9FBJ2"/>
<comment type="cofactor">
    <cofactor evidence="1">
        <name>thiamine diphosphate</name>
        <dbReference type="ChEBI" id="CHEBI:58937"/>
    </cofactor>
</comment>
<dbReference type="InterPro" id="IPR029056">
    <property type="entry name" value="Ribokinase-like"/>
</dbReference>
<evidence type="ECO:0000256" key="2">
    <source>
        <dbReference type="ARBA" id="ARBA00007131"/>
    </source>
</evidence>
<dbReference type="PANTHER" id="PTHR43825:SF1">
    <property type="entry name" value="TRANSKETOLASE-LIKE PYRIMIDINE-BINDING DOMAIN-CONTAINING PROTEIN"/>
    <property type="match status" value="1"/>
</dbReference>
<comment type="similarity">
    <text evidence="2">Belongs to the transketolase family.</text>
</comment>
<dbReference type="InterPro" id="IPR002139">
    <property type="entry name" value="Ribo/fructo_kinase"/>
</dbReference>
<protein>
    <recommendedName>
        <fullName evidence="7">Transketolase-like pyrimidine-binding domain-containing protein</fullName>
    </recommendedName>
</protein>
<comment type="caution">
    <text evidence="8">The sequence shown here is derived from an EMBL/GenBank/DDBJ whole genome shotgun (WGS) entry which is preliminary data.</text>
</comment>
<dbReference type="Gene3D" id="3.40.50.920">
    <property type="match status" value="1"/>
</dbReference>
<evidence type="ECO:0000256" key="3">
    <source>
        <dbReference type="ARBA" id="ARBA00010688"/>
    </source>
</evidence>
<dbReference type="SMART" id="SM00861">
    <property type="entry name" value="Transket_pyr"/>
    <property type="match status" value="1"/>
</dbReference>
<dbReference type="CDD" id="cd07033">
    <property type="entry name" value="TPP_PYR_DXS_TK_like"/>
    <property type="match status" value="1"/>
</dbReference>
<evidence type="ECO:0000256" key="5">
    <source>
        <dbReference type="ARBA" id="ARBA00022777"/>
    </source>
</evidence>
<keyword evidence="6" id="KW-0786">Thiamine pyrophosphate</keyword>
<comment type="similarity">
    <text evidence="3">Belongs to the carbohydrate kinase PfkB family.</text>
</comment>
<proteinExistence type="inferred from homology"/>
<dbReference type="InterPro" id="IPR005475">
    <property type="entry name" value="Transketolase-like_Pyr-bd"/>
</dbReference>
<dbReference type="EMBL" id="LAZR01021899">
    <property type="protein sequence ID" value="KKL83734.1"/>
    <property type="molecule type" value="Genomic_DNA"/>
</dbReference>
<evidence type="ECO:0000313" key="8">
    <source>
        <dbReference type="EMBL" id="KKL83734.1"/>
    </source>
</evidence>
<dbReference type="GO" id="GO:0016301">
    <property type="term" value="F:kinase activity"/>
    <property type="evidence" value="ECO:0007669"/>
    <property type="project" value="UniProtKB-KW"/>
</dbReference>
<dbReference type="PRINTS" id="PR00990">
    <property type="entry name" value="RIBOKINASE"/>
</dbReference>
<dbReference type="InterPro" id="IPR020826">
    <property type="entry name" value="Transketolase_BS"/>
</dbReference>
<dbReference type="Pfam" id="PF02779">
    <property type="entry name" value="Transket_pyr"/>
    <property type="match status" value="1"/>
</dbReference>
<dbReference type="SUPFAM" id="SSF52922">
    <property type="entry name" value="TK C-terminal domain-like"/>
    <property type="match status" value="1"/>
</dbReference>
<dbReference type="Pfam" id="PF00294">
    <property type="entry name" value="PfkB"/>
    <property type="match status" value="1"/>
</dbReference>
<name>A0A0F9FBJ2_9ZZZZ</name>
<dbReference type="InterPro" id="IPR011611">
    <property type="entry name" value="PfkB_dom"/>
</dbReference>
<reference evidence="8" key="1">
    <citation type="journal article" date="2015" name="Nature">
        <title>Complex archaea that bridge the gap between prokaryotes and eukaryotes.</title>
        <authorList>
            <person name="Spang A."/>
            <person name="Saw J.H."/>
            <person name="Jorgensen S.L."/>
            <person name="Zaremba-Niedzwiedzka K."/>
            <person name="Martijn J."/>
            <person name="Lind A.E."/>
            <person name="van Eijk R."/>
            <person name="Schleper C."/>
            <person name="Guy L."/>
            <person name="Ettema T.J."/>
        </authorList>
    </citation>
    <scope>NUCLEOTIDE SEQUENCE</scope>
</reference>
<evidence type="ECO:0000256" key="1">
    <source>
        <dbReference type="ARBA" id="ARBA00001964"/>
    </source>
</evidence>
<dbReference type="Pfam" id="PF02780">
    <property type="entry name" value="Transketolase_C"/>
    <property type="match status" value="1"/>
</dbReference>
<keyword evidence="4" id="KW-0808">Transferase</keyword>
<organism evidence="8">
    <name type="scientific">marine sediment metagenome</name>
    <dbReference type="NCBI Taxonomy" id="412755"/>
    <lineage>
        <taxon>unclassified sequences</taxon>
        <taxon>metagenomes</taxon>
        <taxon>ecological metagenomes</taxon>
    </lineage>
</organism>
<dbReference type="SUPFAM" id="SSF52518">
    <property type="entry name" value="Thiamin diphosphate-binding fold (THDP-binding)"/>
    <property type="match status" value="1"/>
</dbReference>
<evidence type="ECO:0000256" key="4">
    <source>
        <dbReference type="ARBA" id="ARBA00022679"/>
    </source>
</evidence>
<dbReference type="PROSITE" id="PS00583">
    <property type="entry name" value="PFKB_KINASES_1"/>
    <property type="match status" value="1"/>
</dbReference>
<dbReference type="InterPro" id="IPR002173">
    <property type="entry name" value="Carboh/pur_kinase_PfkB_CS"/>
</dbReference>
<dbReference type="PANTHER" id="PTHR43825">
    <property type="entry name" value="PYRUVATE DEHYDROGENASE E1 COMPONENT"/>
    <property type="match status" value="1"/>
</dbReference>
<dbReference type="FunFam" id="3.40.50.970:FF:000129">
    <property type="entry name" value="Transketolase"/>
    <property type="match status" value="1"/>
</dbReference>
<gene>
    <name evidence="8" type="ORF">LCGC14_1971780</name>
</gene>
<dbReference type="InterPro" id="IPR009014">
    <property type="entry name" value="Transketo_C/PFOR_II"/>
</dbReference>
<feature type="domain" description="Transketolase-like pyrimidine-binding" evidence="7">
    <location>
        <begin position="21"/>
        <end position="186"/>
    </location>
</feature>
<dbReference type="InterPro" id="IPR033248">
    <property type="entry name" value="Transketolase_C"/>
</dbReference>
<dbReference type="PROSITE" id="PS00802">
    <property type="entry name" value="TRANSKETOLASE_2"/>
    <property type="match status" value="1"/>
</dbReference>
<dbReference type="SUPFAM" id="SSF53613">
    <property type="entry name" value="Ribokinase-like"/>
    <property type="match status" value="1"/>
</dbReference>